<dbReference type="InterPro" id="IPR042003">
    <property type="entry name" value="Sortase_E"/>
</dbReference>
<name>A0A542YQ72_9MICO</name>
<reference evidence="4 5" key="1">
    <citation type="submission" date="2019-06" db="EMBL/GenBank/DDBJ databases">
        <title>Sequencing the genomes of 1000 actinobacteria strains.</title>
        <authorList>
            <person name="Klenk H.-P."/>
        </authorList>
    </citation>
    <scope>NUCLEOTIDE SEQUENCE [LARGE SCALE GENOMIC DNA]</scope>
    <source>
        <strain evidence="4 5">DSM 12335</strain>
    </source>
</reference>
<dbReference type="GO" id="GO:0016787">
    <property type="term" value="F:hydrolase activity"/>
    <property type="evidence" value="ECO:0007669"/>
    <property type="project" value="UniProtKB-KW"/>
</dbReference>
<feature type="active site" description="Proton donor/acceptor" evidence="2">
    <location>
        <position position="150"/>
    </location>
</feature>
<evidence type="ECO:0000313" key="4">
    <source>
        <dbReference type="EMBL" id="TQL50255.1"/>
    </source>
</evidence>
<proteinExistence type="predicted"/>
<feature type="region of interest" description="Disordered" evidence="3">
    <location>
        <begin position="46"/>
        <end position="96"/>
    </location>
</feature>
<organism evidence="4 5">
    <name type="scientific">Ornithinicoccus hortensis</name>
    <dbReference type="NCBI Taxonomy" id="82346"/>
    <lineage>
        <taxon>Bacteria</taxon>
        <taxon>Bacillati</taxon>
        <taxon>Actinomycetota</taxon>
        <taxon>Actinomycetes</taxon>
        <taxon>Micrococcales</taxon>
        <taxon>Intrasporangiaceae</taxon>
        <taxon>Ornithinicoccus</taxon>
    </lineage>
</organism>
<evidence type="ECO:0000256" key="3">
    <source>
        <dbReference type="SAM" id="MobiDB-lite"/>
    </source>
</evidence>
<gene>
    <name evidence="4" type="ORF">FB467_1359</name>
</gene>
<keyword evidence="5" id="KW-1185">Reference proteome</keyword>
<dbReference type="CDD" id="cd05830">
    <property type="entry name" value="Sortase_E"/>
    <property type="match status" value="1"/>
</dbReference>
<comment type="caution">
    <text evidence="4">The sequence shown here is derived from an EMBL/GenBank/DDBJ whole genome shotgun (WGS) entry which is preliminary data.</text>
</comment>
<feature type="compositionally biased region" description="Low complexity" evidence="3">
    <location>
        <begin position="46"/>
        <end position="60"/>
    </location>
</feature>
<feature type="active site" description="Acyl-thioester intermediate" evidence="2">
    <location>
        <position position="207"/>
    </location>
</feature>
<dbReference type="InterPro" id="IPR023365">
    <property type="entry name" value="Sortase_dom-sf"/>
</dbReference>
<dbReference type="EMBL" id="VFOP01000001">
    <property type="protein sequence ID" value="TQL50255.1"/>
    <property type="molecule type" value="Genomic_DNA"/>
</dbReference>
<protein>
    <submittedName>
        <fullName evidence="4">Sortase A</fullName>
    </submittedName>
</protein>
<evidence type="ECO:0000256" key="1">
    <source>
        <dbReference type="ARBA" id="ARBA00022801"/>
    </source>
</evidence>
<sequence>MRSRWVGSLLLIAGLVLLGIALWVHHDSEGGLRSRAAAAVAAAREEAPAPVGPGTPVGPTQLSAPPAGASDRGGPDSEDGSANVVGPVDRDPPPLATAPSVVSGLVTIPSQGLEAVLRPSVSATDLDVGVGHYPGTARPGQEGNFAVAAHRGLVPDLDGLQAGDVISVESAGRVYTYTWVESFVVAPEDVWVLDPVADERVLTLTTCHPRYSNAQRLVARFELTGAAPA</sequence>
<keyword evidence="1" id="KW-0378">Hydrolase</keyword>
<dbReference type="Proteomes" id="UP000319516">
    <property type="component" value="Unassembled WGS sequence"/>
</dbReference>
<dbReference type="Gene3D" id="2.40.260.10">
    <property type="entry name" value="Sortase"/>
    <property type="match status" value="1"/>
</dbReference>
<dbReference type="NCBIfam" id="TIGR01076">
    <property type="entry name" value="sortase_fam"/>
    <property type="match status" value="1"/>
</dbReference>
<dbReference type="Pfam" id="PF04203">
    <property type="entry name" value="Sortase"/>
    <property type="match status" value="1"/>
</dbReference>
<dbReference type="AlphaFoldDB" id="A0A542YQ72"/>
<dbReference type="SUPFAM" id="SSF63817">
    <property type="entry name" value="Sortase"/>
    <property type="match status" value="1"/>
</dbReference>
<dbReference type="InterPro" id="IPR005754">
    <property type="entry name" value="Sortase"/>
</dbReference>
<accession>A0A542YQ72</accession>
<evidence type="ECO:0000256" key="2">
    <source>
        <dbReference type="PIRSR" id="PIRSR605754-1"/>
    </source>
</evidence>
<evidence type="ECO:0000313" key="5">
    <source>
        <dbReference type="Proteomes" id="UP000319516"/>
    </source>
</evidence>